<evidence type="ECO:0000256" key="8">
    <source>
        <dbReference type="SAM" id="SignalP"/>
    </source>
</evidence>
<dbReference type="HOGENOM" id="CLU_721265_0_0_11"/>
<keyword evidence="11" id="KW-1185">Reference proteome</keyword>
<dbReference type="PANTHER" id="PTHR34296">
    <property type="entry name" value="TRANSCRIPTIONAL ACTIVATOR PROTEIN MED"/>
    <property type="match status" value="1"/>
</dbReference>
<feature type="chain" id="PRO_5038815053" evidence="8">
    <location>
        <begin position="23"/>
        <end position="358"/>
    </location>
</feature>
<dbReference type="Pfam" id="PF02608">
    <property type="entry name" value="Bmp"/>
    <property type="match status" value="1"/>
</dbReference>
<evidence type="ECO:0000313" key="11">
    <source>
        <dbReference type="Proteomes" id="UP000021053"/>
    </source>
</evidence>
<dbReference type="GO" id="GO:0005886">
    <property type="term" value="C:plasma membrane"/>
    <property type="evidence" value="ECO:0007669"/>
    <property type="project" value="UniProtKB-SubCell"/>
</dbReference>
<dbReference type="Proteomes" id="UP000021053">
    <property type="component" value="Unassembled WGS sequence"/>
</dbReference>
<dbReference type="PROSITE" id="PS51257">
    <property type="entry name" value="PROKAR_LIPOPROTEIN"/>
    <property type="match status" value="1"/>
</dbReference>
<evidence type="ECO:0000256" key="6">
    <source>
        <dbReference type="ARBA" id="ARBA00023288"/>
    </source>
</evidence>
<evidence type="ECO:0000313" key="10">
    <source>
        <dbReference type="EMBL" id="EXG79691.1"/>
    </source>
</evidence>
<evidence type="ECO:0000256" key="5">
    <source>
        <dbReference type="ARBA" id="ARBA00023136"/>
    </source>
</evidence>
<evidence type="ECO:0000259" key="9">
    <source>
        <dbReference type="Pfam" id="PF02608"/>
    </source>
</evidence>
<proteinExistence type="inferred from homology"/>
<comment type="similarity">
    <text evidence="2">Belongs to the BMP lipoprotein family.</text>
</comment>
<dbReference type="InterPro" id="IPR050957">
    <property type="entry name" value="BMP_lipoprotein"/>
</dbReference>
<evidence type="ECO:0000256" key="4">
    <source>
        <dbReference type="ARBA" id="ARBA00022729"/>
    </source>
</evidence>
<dbReference type="InterPro" id="IPR003760">
    <property type="entry name" value="PnrA-like"/>
</dbReference>
<sequence>MRLNTRAVRVAAAAACIAVSLAACTSPGDDTAETSSSSSAESSAAGPDVNGDGKVIVGVLSPGDLNDNGYYESFVAKAEEFTKSKGWQLIKVGSVNPADALNQARNLCRQKVDLVALGAAELKDAIPASEESVCAKSSWYVPSSADIKQTPKITISRDFINEVVYATGYANGLLMKEKNIKKAGYVTGPEADFSVQAAKAFKAGIKEVVPDATLVTTYTGDFNDSGKAKEAAQAQVSQGVGALYPYLGGATDEVAKFGNTKNLILSTPGTDRCASTSPKFQVSSIFDPGEYFAAALQKFSDGQLKMGVAREWHIGKDPVPTVKICGGTAAQNTALETFIKNIGDGKVDVDAQVAKLGA</sequence>
<protein>
    <submittedName>
        <fullName evidence="10">Putative ABC-type transport system, periplasmic component/surface lipoprotein</fullName>
    </submittedName>
</protein>
<keyword evidence="4 8" id="KW-0732">Signal</keyword>
<evidence type="ECO:0000256" key="2">
    <source>
        <dbReference type="ARBA" id="ARBA00008610"/>
    </source>
</evidence>
<dbReference type="RefSeq" id="WP_035848462.1">
    <property type="nucleotide sequence ID" value="NZ_KK073874.1"/>
</dbReference>
<dbReference type="AlphaFoldDB" id="A0A011ACC8"/>
<comment type="caution">
    <text evidence="10">The sequence shown here is derived from an EMBL/GenBank/DDBJ whole genome shotgun (WGS) entry which is preliminary data.</text>
</comment>
<dbReference type="EMBL" id="JFBT01000001">
    <property type="protein sequence ID" value="EXG79691.1"/>
    <property type="molecule type" value="Genomic_DNA"/>
</dbReference>
<organism evidence="10 11">
    <name type="scientific">Cryptosporangium arvum DSM 44712</name>
    <dbReference type="NCBI Taxonomy" id="927661"/>
    <lineage>
        <taxon>Bacteria</taxon>
        <taxon>Bacillati</taxon>
        <taxon>Actinomycetota</taxon>
        <taxon>Actinomycetes</taxon>
        <taxon>Cryptosporangiales</taxon>
        <taxon>Cryptosporangiaceae</taxon>
        <taxon>Cryptosporangium</taxon>
    </lineage>
</organism>
<dbReference type="OrthoDB" id="9784230at2"/>
<dbReference type="InterPro" id="IPR028082">
    <property type="entry name" value="Peripla_BP_I"/>
</dbReference>
<keyword evidence="5" id="KW-0472">Membrane</keyword>
<dbReference type="SUPFAM" id="SSF53822">
    <property type="entry name" value="Periplasmic binding protein-like I"/>
    <property type="match status" value="1"/>
</dbReference>
<feature type="domain" description="ABC transporter substrate-binding protein PnrA-like" evidence="9">
    <location>
        <begin position="55"/>
        <end position="317"/>
    </location>
</feature>
<accession>A0A011ACC8</accession>
<feature type="region of interest" description="Disordered" evidence="7">
    <location>
        <begin position="25"/>
        <end position="49"/>
    </location>
</feature>
<name>A0A011ACC8_9ACTN</name>
<feature type="signal peptide" evidence="8">
    <location>
        <begin position="1"/>
        <end position="22"/>
    </location>
</feature>
<keyword evidence="6 10" id="KW-0449">Lipoprotein</keyword>
<evidence type="ECO:0000256" key="3">
    <source>
        <dbReference type="ARBA" id="ARBA00022475"/>
    </source>
</evidence>
<dbReference type="Gene3D" id="3.40.50.2300">
    <property type="match status" value="2"/>
</dbReference>
<dbReference type="PATRIC" id="fig|927661.3.peg.721"/>
<gene>
    <name evidence="10" type="ORF">CryarDRAFT_0735</name>
</gene>
<reference evidence="10 11" key="1">
    <citation type="submission" date="2013-07" db="EMBL/GenBank/DDBJ databases">
        <authorList>
            <consortium name="DOE Joint Genome Institute"/>
            <person name="Eisen J."/>
            <person name="Huntemann M."/>
            <person name="Han J."/>
            <person name="Chen A."/>
            <person name="Kyrpides N."/>
            <person name="Mavromatis K."/>
            <person name="Markowitz V."/>
            <person name="Palaniappan K."/>
            <person name="Ivanova N."/>
            <person name="Schaumberg A."/>
            <person name="Pati A."/>
            <person name="Liolios K."/>
            <person name="Nordberg H.P."/>
            <person name="Cantor M.N."/>
            <person name="Hua S.X."/>
            <person name="Woyke T."/>
        </authorList>
    </citation>
    <scope>NUCLEOTIDE SEQUENCE [LARGE SCALE GENOMIC DNA]</scope>
    <source>
        <strain evidence="10 11">DSM 44712</strain>
    </source>
</reference>
<comment type="subcellular location">
    <subcellularLocation>
        <location evidence="1">Cell membrane</location>
        <topology evidence="1">Lipid-anchor</topology>
    </subcellularLocation>
</comment>
<dbReference type="PANTHER" id="PTHR34296:SF2">
    <property type="entry name" value="ABC TRANSPORTER GUANOSINE-BINDING PROTEIN NUPN"/>
    <property type="match status" value="1"/>
</dbReference>
<keyword evidence="3" id="KW-1003">Cell membrane</keyword>
<evidence type="ECO:0000256" key="1">
    <source>
        <dbReference type="ARBA" id="ARBA00004193"/>
    </source>
</evidence>
<feature type="compositionally biased region" description="Low complexity" evidence="7">
    <location>
        <begin position="33"/>
        <end position="45"/>
    </location>
</feature>
<evidence type="ECO:0000256" key="7">
    <source>
        <dbReference type="SAM" id="MobiDB-lite"/>
    </source>
</evidence>